<dbReference type="AlphaFoldDB" id="A0A0C9MNU6"/>
<dbReference type="EMBL" id="DF836366">
    <property type="protein sequence ID" value="GAN04942.1"/>
    <property type="molecule type" value="Genomic_DNA"/>
</dbReference>
<protein>
    <submittedName>
        <fullName evidence="1">Uncharacterized protein</fullName>
    </submittedName>
</protein>
<gene>
    <name evidence="1" type="ORF">MAM1_0077d04409</name>
</gene>
<accession>A0A0C9MNU6</accession>
<organism evidence="1">
    <name type="scientific">Mucor ambiguus</name>
    <dbReference type="NCBI Taxonomy" id="91626"/>
    <lineage>
        <taxon>Eukaryota</taxon>
        <taxon>Fungi</taxon>
        <taxon>Fungi incertae sedis</taxon>
        <taxon>Mucoromycota</taxon>
        <taxon>Mucoromycotina</taxon>
        <taxon>Mucoromycetes</taxon>
        <taxon>Mucorales</taxon>
        <taxon>Mucorineae</taxon>
        <taxon>Mucoraceae</taxon>
        <taxon>Mucor</taxon>
    </lineage>
</organism>
<proteinExistence type="predicted"/>
<keyword evidence="2" id="KW-1185">Reference proteome</keyword>
<evidence type="ECO:0000313" key="2">
    <source>
        <dbReference type="Proteomes" id="UP000053815"/>
    </source>
</evidence>
<sequence length="70" mass="7391">MVATKTTIKVLGHATILVDIATNGSFEDENEGGAVDSKANNNGAANAFETKVINGHAEQEAIDQMMLPYL</sequence>
<dbReference type="Proteomes" id="UP000053815">
    <property type="component" value="Unassembled WGS sequence"/>
</dbReference>
<reference evidence="1" key="1">
    <citation type="submission" date="2014-09" db="EMBL/GenBank/DDBJ databases">
        <title>Draft genome sequence of an oleaginous Mucoromycotina fungus Mucor ambiguus NBRC6742.</title>
        <authorList>
            <person name="Takeda I."/>
            <person name="Yamane N."/>
            <person name="Morita T."/>
            <person name="Tamano K."/>
            <person name="Machida M."/>
            <person name="Baker S."/>
            <person name="Koike H."/>
        </authorList>
    </citation>
    <scope>NUCLEOTIDE SEQUENCE</scope>
    <source>
        <strain evidence="1">NBRC 6742</strain>
    </source>
</reference>
<name>A0A0C9MNU6_9FUNG</name>
<evidence type="ECO:0000313" key="1">
    <source>
        <dbReference type="EMBL" id="GAN04942.1"/>
    </source>
</evidence>